<evidence type="ECO:0000256" key="3">
    <source>
        <dbReference type="SAM" id="SignalP"/>
    </source>
</evidence>
<keyword evidence="2" id="KW-0812">Transmembrane</keyword>
<feature type="signal peptide" evidence="3">
    <location>
        <begin position="1"/>
        <end position="23"/>
    </location>
</feature>
<feature type="compositionally biased region" description="Acidic residues" evidence="1">
    <location>
        <begin position="1389"/>
        <end position="1400"/>
    </location>
</feature>
<evidence type="ECO:0000256" key="2">
    <source>
        <dbReference type="SAM" id="Phobius"/>
    </source>
</evidence>
<name>A0A7S0H919_9CRYP</name>
<gene>
    <name evidence="5" type="ORF">HPHI1048_LOCUS1285</name>
</gene>
<keyword evidence="3" id="KW-0732">Signal</keyword>
<evidence type="ECO:0000313" key="5">
    <source>
        <dbReference type="EMBL" id="CAD8467291.1"/>
    </source>
</evidence>
<feature type="chain" id="PRO_5030806372" description="WW domain-containing protein" evidence="3">
    <location>
        <begin position="24"/>
        <end position="1432"/>
    </location>
</feature>
<feature type="transmembrane region" description="Helical" evidence="2">
    <location>
        <begin position="1289"/>
        <end position="1308"/>
    </location>
</feature>
<feature type="domain" description="WW" evidence="4">
    <location>
        <begin position="1330"/>
        <end position="1364"/>
    </location>
</feature>
<reference evidence="5" key="1">
    <citation type="submission" date="2021-01" db="EMBL/GenBank/DDBJ databases">
        <authorList>
            <person name="Corre E."/>
            <person name="Pelletier E."/>
            <person name="Niang G."/>
            <person name="Scheremetjew M."/>
            <person name="Finn R."/>
            <person name="Kale V."/>
            <person name="Holt S."/>
            <person name="Cochrane G."/>
            <person name="Meng A."/>
            <person name="Brown T."/>
            <person name="Cohen L."/>
        </authorList>
    </citation>
    <scope>NUCLEOTIDE SEQUENCE</scope>
    <source>
        <strain evidence="5">CCMP325</strain>
    </source>
</reference>
<sequence length="1432" mass="156565">MRNMGQLSDWVFLLGVCYQLAGCTVINNFCAPSESGGNCNNKLLSSPYTEQEMALACPTEDPNPCFILQMQYPAIDLYTDAPAHFIRNYSLITSTEASHGVTTGFYIYNYRSNGQQYQTYTASNTVITIYMSYTMGTLRFDFSKMNSECKISSYSYEQNSGSTDNRIAAMVPITFIISGTVQQLNCALGLVEFVRKGTSNNAEASSNEQMAELGAMSELTILIPPSPNYQTAFQVSTVLYFPEIKKMPMIARCPTFTYVPAVNRLDVPTYLGGACNTFPISSYGTAVSKTCARSPVDGRMINVCSSCANSKDTWLYVFEDDSSMMTLTDLLLADTSSYNGNVTWSLKLHLLNGLPTTGASAVIEANMVDGDQSTYCADKTSCEPGTSCCATTSAEAYKQVWVPPTSTWGTRYQIRIVRNTSHAILCRAGSLACPSKTLPDGVSICSSDPESSGLCVCDSGLCYMMNDFYFAQSRQTTGTGSTLSYRLWTEVVDTETSKVVERGFLLLDLISPTCTTNTTCAYEASGTFYFYPVASGGELNFYKFSPLSIFSGSYQDSDGILQLSKVQTISADSRNIQLNLSTSLGKIKLADTTSEQSLSLTGVMTNLNKQIQKIVYEPPRWPNYNTQKKGSSPEKLIITVDKGTSNVDLYGFPLRDPLGIGDVTTFELDINILAVNDAPELSAPTSMTTNENTITDFSSLFSAIDIDAVEAFTTESGNNLTSSSCPAPASQVHHRMTLIVEATYGKVFMNVSGLDSIDELVVLDASVNFFQARLNVYPNLPIELADGILKDTGSVKCGLDNLPVCTTIDTRYLNSSRMFPDSLQPIFCGAKRIKVTGSISCLNQAVKSLRYRGDQDYNSQVPSSLVSSDFLGCKVDIPLSESHEEIVITINDGGWSGCTAAGTKEVTRAVRMEVVPVSQASMFHLHQQVTVLDGDTLQFTPYKCSDLANFTNPSLVCGAPQITTRENNALTILTRTFSLNVSVTYGSMTISNKDGLTFVVGTGLNDKSINVSGTLCSINKALQSLSYTAPAGFSTGRYLQQSDGTLLLVEEFMKFVFIDSDGVVISGQTQVNVKAESGQPVLRAFFPNQRRDIINTNLLQLSSLTADILFCGGDVPCTPCPAGVFACIELQDSHACDLKAMYKLSCDSNGMSNLNPRLLINSLHSNIWFFTSKQTDCPAATCPSRNILPDEISRMAAAIPGQALKSLDLKFPLPVLQGGVLRVWGSKTHVGLDSITIFMQGSSDQGQVSRSSQNIILRMNCTTCLRFPSPTCPAELDRKLNENEQGKTVVTAIAVLIPLALMIGFELWHARARRKKQQKQKAVADDSFLDNFQGEWRMHQEPTRPYPFWFNTKTTETTWNPPASPAPPPSSLPPPSSSTHLSPRKEAFERDEEEVGELVEEAMREEDRPSNSELTKKLMQSMPWKQGLRADT</sequence>
<proteinExistence type="predicted"/>
<feature type="region of interest" description="Disordered" evidence="1">
    <location>
        <begin position="1357"/>
        <end position="1432"/>
    </location>
</feature>
<feature type="compositionally biased region" description="Pro residues" evidence="1">
    <location>
        <begin position="1362"/>
        <end position="1376"/>
    </location>
</feature>
<keyword evidence="2" id="KW-1133">Transmembrane helix</keyword>
<evidence type="ECO:0000256" key="1">
    <source>
        <dbReference type="SAM" id="MobiDB-lite"/>
    </source>
</evidence>
<accession>A0A7S0H919</accession>
<dbReference type="EMBL" id="HBEO01001787">
    <property type="protein sequence ID" value="CAD8467291.1"/>
    <property type="molecule type" value="Transcribed_RNA"/>
</dbReference>
<dbReference type="InterPro" id="IPR001202">
    <property type="entry name" value="WW_dom"/>
</dbReference>
<dbReference type="PROSITE" id="PS01159">
    <property type="entry name" value="WW_DOMAIN_1"/>
    <property type="match status" value="1"/>
</dbReference>
<organism evidence="5">
    <name type="scientific">Hanusia phi</name>
    <dbReference type="NCBI Taxonomy" id="3032"/>
    <lineage>
        <taxon>Eukaryota</taxon>
        <taxon>Cryptophyceae</taxon>
        <taxon>Pyrenomonadales</taxon>
        <taxon>Geminigeraceae</taxon>
        <taxon>Hanusia</taxon>
    </lineage>
</organism>
<feature type="compositionally biased region" description="Basic and acidic residues" evidence="1">
    <location>
        <begin position="1401"/>
        <end position="1416"/>
    </location>
</feature>
<protein>
    <recommendedName>
        <fullName evidence="4">WW domain-containing protein</fullName>
    </recommendedName>
</protein>
<evidence type="ECO:0000259" key="4">
    <source>
        <dbReference type="PROSITE" id="PS50020"/>
    </source>
</evidence>
<dbReference type="PROSITE" id="PS50020">
    <property type="entry name" value="WW_DOMAIN_2"/>
    <property type="match status" value="1"/>
</dbReference>
<keyword evidence="2" id="KW-0472">Membrane</keyword>